<keyword evidence="2" id="KW-1133">Transmembrane helix</keyword>
<keyword evidence="2" id="KW-0812">Transmembrane</keyword>
<dbReference type="PANTHER" id="PTHR39614:SF2">
    <property type="entry name" value="INTEGRAL MEMBRANE PROTEIN"/>
    <property type="match status" value="1"/>
</dbReference>
<keyword evidence="2" id="KW-0472">Membrane</keyword>
<protein>
    <recommendedName>
        <fullName evidence="3">Rhodopsin domain-containing protein</fullName>
    </recommendedName>
</protein>
<accession>A0ABR1HQJ0</accession>
<evidence type="ECO:0000313" key="4">
    <source>
        <dbReference type="EMBL" id="KAK7423508.1"/>
    </source>
</evidence>
<proteinExistence type="predicted"/>
<feature type="transmembrane region" description="Helical" evidence="2">
    <location>
        <begin position="176"/>
        <end position="202"/>
    </location>
</feature>
<feature type="transmembrane region" description="Helical" evidence="2">
    <location>
        <begin position="25"/>
        <end position="46"/>
    </location>
</feature>
<feature type="transmembrane region" description="Helical" evidence="2">
    <location>
        <begin position="134"/>
        <end position="156"/>
    </location>
</feature>
<gene>
    <name evidence="4" type="ORF">QQX98_000965</name>
</gene>
<keyword evidence="5" id="KW-1185">Reference proteome</keyword>
<feature type="compositionally biased region" description="Basic and acidic residues" evidence="1">
    <location>
        <begin position="325"/>
        <end position="335"/>
    </location>
</feature>
<feature type="compositionally biased region" description="Polar residues" evidence="1">
    <location>
        <begin position="344"/>
        <end position="362"/>
    </location>
</feature>
<organism evidence="4 5">
    <name type="scientific">Neonectria punicea</name>
    <dbReference type="NCBI Taxonomy" id="979145"/>
    <lineage>
        <taxon>Eukaryota</taxon>
        <taxon>Fungi</taxon>
        <taxon>Dikarya</taxon>
        <taxon>Ascomycota</taxon>
        <taxon>Pezizomycotina</taxon>
        <taxon>Sordariomycetes</taxon>
        <taxon>Hypocreomycetidae</taxon>
        <taxon>Hypocreales</taxon>
        <taxon>Nectriaceae</taxon>
        <taxon>Neonectria</taxon>
    </lineage>
</organism>
<evidence type="ECO:0000313" key="5">
    <source>
        <dbReference type="Proteomes" id="UP001498476"/>
    </source>
</evidence>
<sequence>MDPETSNGSPSRFSPVAFNDHAGQLWIVTILSLIYSALVAAARAYIKYHMFGFDDILIALAMVLHLAQSIAVFVGLNNGLGKFNSMTPPEQWATSSRSTLAAVILCLLALSVAKCSVLALILRIIGSKTGKSKSCCIGLMVLSAAWGVGSCLAFLVHCRAGTFLTPDNVKQCPNQYTRWAVITAIDIFTEILTWLLVVQLSWTVSMSFNRKCQVAMAFSFRIPLIALSAVHLVYFRKYPASAEPQFAVTNSLLLQQAMIVWSIISATVPNLKNFLKSFSIGMGFPLAFDLSMYGSSNAYALQSFDNHRSKATSFAAAGASTSVSVHDRSESERSGRPHNWRPDQVSNQTTAAYHYGSDSQDNLPGEEESYRAGSQEIIINKDGHRTG</sequence>
<evidence type="ECO:0000256" key="2">
    <source>
        <dbReference type="SAM" id="Phobius"/>
    </source>
</evidence>
<reference evidence="4 5" key="1">
    <citation type="journal article" date="2025" name="Microbiol. Resour. Announc.">
        <title>Draft genome sequences for Neonectria magnoliae and Neonectria punicea, canker pathogens of Liriodendron tulipifera and Acer saccharum in West Virginia.</title>
        <authorList>
            <person name="Petronek H.M."/>
            <person name="Kasson M.T."/>
            <person name="Metheny A.M."/>
            <person name="Stauder C.M."/>
            <person name="Lovett B."/>
            <person name="Lynch S.C."/>
            <person name="Garnas J.R."/>
            <person name="Kasson L.R."/>
            <person name="Stajich J.E."/>
        </authorList>
    </citation>
    <scope>NUCLEOTIDE SEQUENCE [LARGE SCALE GENOMIC DNA]</scope>
    <source>
        <strain evidence="4 5">NRRL 64653</strain>
    </source>
</reference>
<evidence type="ECO:0000259" key="3">
    <source>
        <dbReference type="Pfam" id="PF20684"/>
    </source>
</evidence>
<dbReference type="InterPro" id="IPR049326">
    <property type="entry name" value="Rhodopsin_dom_fungi"/>
</dbReference>
<feature type="transmembrane region" description="Helical" evidence="2">
    <location>
        <begin position="214"/>
        <end position="234"/>
    </location>
</feature>
<feature type="domain" description="Rhodopsin" evidence="3">
    <location>
        <begin position="43"/>
        <end position="276"/>
    </location>
</feature>
<dbReference type="Proteomes" id="UP001498476">
    <property type="component" value="Unassembled WGS sequence"/>
</dbReference>
<dbReference type="Pfam" id="PF20684">
    <property type="entry name" value="Fung_rhodopsin"/>
    <property type="match status" value="1"/>
</dbReference>
<dbReference type="EMBL" id="JAZAVJ010000009">
    <property type="protein sequence ID" value="KAK7423508.1"/>
    <property type="molecule type" value="Genomic_DNA"/>
</dbReference>
<feature type="region of interest" description="Disordered" evidence="1">
    <location>
        <begin position="324"/>
        <end position="387"/>
    </location>
</feature>
<feature type="transmembrane region" description="Helical" evidence="2">
    <location>
        <begin position="100"/>
        <end position="122"/>
    </location>
</feature>
<comment type="caution">
    <text evidence="4">The sequence shown here is derived from an EMBL/GenBank/DDBJ whole genome shotgun (WGS) entry which is preliminary data.</text>
</comment>
<name>A0ABR1HQJ0_9HYPO</name>
<feature type="transmembrane region" description="Helical" evidence="2">
    <location>
        <begin position="58"/>
        <end position="80"/>
    </location>
</feature>
<dbReference type="PANTHER" id="PTHR39614">
    <property type="entry name" value="INTEGRAL MEMBRANE PROTEIN"/>
    <property type="match status" value="1"/>
</dbReference>
<evidence type="ECO:0000256" key="1">
    <source>
        <dbReference type="SAM" id="MobiDB-lite"/>
    </source>
</evidence>